<dbReference type="Pfam" id="PF00067">
    <property type="entry name" value="p450"/>
    <property type="match status" value="1"/>
</dbReference>
<evidence type="ECO:0000256" key="2">
    <source>
        <dbReference type="ARBA" id="ARBA00005179"/>
    </source>
</evidence>
<dbReference type="InterPro" id="IPR036396">
    <property type="entry name" value="Cyt_P450_sf"/>
</dbReference>
<dbReference type="AlphaFoldDB" id="F8P264"/>
<comment type="pathway">
    <text evidence="2">Secondary metabolite biosynthesis.</text>
</comment>
<dbReference type="GeneID" id="18820074"/>
<dbReference type="SUPFAM" id="SSF48264">
    <property type="entry name" value="Cytochrome P450"/>
    <property type="match status" value="1"/>
</dbReference>
<dbReference type="Gene3D" id="1.10.630.10">
    <property type="entry name" value="Cytochrome P450"/>
    <property type="match status" value="1"/>
</dbReference>
<evidence type="ECO:0000256" key="3">
    <source>
        <dbReference type="ARBA" id="ARBA00010617"/>
    </source>
</evidence>
<dbReference type="PRINTS" id="PR00385">
    <property type="entry name" value="P450"/>
</dbReference>
<keyword evidence="6" id="KW-0560">Oxidoreductase</keyword>
<dbReference type="RefSeq" id="XP_007320482.1">
    <property type="nucleotide sequence ID" value="XM_007320420.1"/>
</dbReference>
<evidence type="ECO:0000256" key="5">
    <source>
        <dbReference type="ARBA" id="ARBA00022723"/>
    </source>
</evidence>
<keyword evidence="4 9" id="KW-0349">Heme</keyword>
<dbReference type="GO" id="GO:0020037">
    <property type="term" value="F:heme binding"/>
    <property type="evidence" value="ECO:0007669"/>
    <property type="project" value="InterPro"/>
</dbReference>
<evidence type="ECO:0000256" key="8">
    <source>
        <dbReference type="ARBA" id="ARBA00023033"/>
    </source>
</evidence>
<feature type="binding site" description="axial binding residue" evidence="9">
    <location>
        <position position="431"/>
    </location>
    <ligand>
        <name>heme</name>
        <dbReference type="ChEBI" id="CHEBI:30413"/>
    </ligand>
    <ligandPart>
        <name>Fe</name>
        <dbReference type="ChEBI" id="CHEBI:18248"/>
    </ligandPart>
</feature>
<evidence type="ECO:0000256" key="9">
    <source>
        <dbReference type="PIRSR" id="PIRSR602401-1"/>
    </source>
</evidence>
<evidence type="ECO:0000256" key="1">
    <source>
        <dbReference type="ARBA" id="ARBA00001971"/>
    </source>
</evidence>
<keyword evidence="7 9" id="KW-0408">Iron</keyword>
<dbReference type="CDD" id="cd11065">
    <property type="entry name" value="CYP64-like"/>
    <property type="match status" value="1"/>
</dbReference>
<comment type="similarity">
    <text evidence="3">Belongs to the cytochrome P450 family.</text>
</comment>
<dbReference type="EMBL" id="GL945436">
    <property type="protein sequence ID" value="EGO23242.1"/>
    <property type="molecule type" value="Genomic_DNA"/>
</dbReference>
<dbReference type="KEGG" id="sla:SERLADRAFT_472124"/>
<evidence type="ECO:0000256" key="4">
    <source>
        <dbReference type="ARBA" id="ARBA00022617"/>
    </source>
</evidence>
<dbReference type="InterPro" id="IPR001128">
    <property type="entry name" value="Cyt_P450"/>
</dbReference>
<name>F8P264_SERL9</name>
<dbReference type="InterPro" id="IPR050364">
    <property type="entry name" value="Cytochrome_P450_fung"/>
</dbReference>
<dbReference type="HOGENOM" id="CLU_001570_2_1_1"/>
<comment type="cofactor">
    <cofactor evidence="1 9">
        <name>heme</name>
        <dbReference type="ChEBI" id="CHEBI:30413"/>
    </cofactor>
</comment>
<gene>
    <name evidence="10" type="ORF">SERLADRAFT_472124</name>
</gene>
<accession>F8P264</accession>
<evidence type="ECO:0000313" key="10">
    <source>
        <dbReference type="EMBL" id="EGO23242.1"/>
    </source>
</evidence>
<dbReference type="PANTHER" id="PTHR46300:SF1">
    <property type="entry name" value="P450, PUTATIVE (EUROFUNG)-RELATED"/>
    <property type="match status" value="1"/>
</dbReference>
<keyword evidence="5 9" id="KW-0479">Metal-binding</keyword>
<dbReference type="OrthoDB" id="2789670at2759"/>
<reference evidence="10" key="1">
    <citation type="submission" date="2011-04" db="EMBL/GenBank/DDBJ databases">
        <title>Evolution of plant cell wall degrading machinery underlies the functional diversity of forest fungi.</title>
        <authorList>
            <consortium name="US DOE Joint Genome Institute (JGI-PGF)"/>
            <person name="Eastwood D.C."/>
            <person name="Floudas D."/>
            <person name="Binder M."/>
            <person name="Majcherczyk A."/>
            <person name="Schneider P."/>
            <person name="Aerts A."/>
            <person name="Asiegbu F.O."/>
            <person name="Baker S.E."/>
            <person name="Barry K."/>
            <person name="Bendiksby M."/>
            <person name="Blumentritt M."/>
            <person name="Coutinho P.M."/>
            <person name="Cullen D."/>
            <person name="Cullen D."/>
            <person name="Gathman A."/>
            <person name="Goodell B."/>
            <person name="Henrissat B."/>
            <person name="Ihrmark K."/>
            <person name="Kauserud H."/>
            <person name="Kohler A."/>
            <person name="LaButti K."/>
            <person name="Lapidus A."/>
            <person name="Lavin J.L."/>
            <person name="Lee Y.-H."/>
            <person name="Lindquist E."/>
            <person name="Lilly W."/>
            <person name="Lucas S."/>
            <person name="Morin E."/>
            <person name="Murat C."/>
            <person name="Oguiza J.A."/>
            <person name="Park J."/>
            <person name="Pisabarro A.G."/>
            <person name="Riley R."/>
            <person name="Rosling A."/>
            <person name="Salamov A."/>
            <person name="Schmidt O."/>
            <person name="Schmutz J."/>
            <person name="Skrede I."/>
            <person name="Stenlid J."/>
            <person name="Wiebenga A."/>
            <person name="Xie X."/>
            <person name="Kues U."/>
            <person name="Hibbett D.S."/>
            <person name="Hoffmeister D."/>
            <person name="Hogberg N."/>
            <person name="Martin F."/>
            <person name="Grigoriev I.V."/>
            <person name="Watkinson S.C."/>
        </authorList>
    </citation>
    <scope>NUCLEOTIDE SEQUENCE</scope>
    <source>
        <strain evidence="10">S7.9</strain>
    </source>
</reference>
<dbReference type="GO" id="GO:0005506">
    <property type="term" value="F:iron ion binding"/>
    <property type="evidence" value="ECO:0007669"/>
    <property type="project" value="InterPro"/>
</dbReference>
<dbReference type="GO" id="GO:0016705">
    <property type="term" value="F:oxidoreductase activity, acting on paired donors, with incorporation or reduction of molecular oxygen"/>
    <property type="evidence" value="ECO:0007669"/>
    <property type="project" value="InterPro"/>
</dbReference>
<sequence length="501" mass="56816">MDFDPKLVGGLVCLLLVVAAIQKRHRFGRHLPLPPSPPKTQWLWGHILPPQRGFLKVEEWINTYGSVISIRQGRRRVVIVGRYQAAVDIMEKQGGSTVDRPRMVAAGDILSGGLRFIFTPGGERFRRMRRAIHTHLQPKAAEHYESVQMDNAKNTILDLLDDPDQYSLHATRYSSAVIQKVAYGKTSPTSATDPEIQQVRLSLHRLRHAMRPGQYLVDTFPFLKGIPWYGLELKQWHEEERKLFTGQLNKVQEQLDNNEDVGPSFGKHLLENKMEYALTETEMAYLTGGFFAAGSDTTAAAISLMILSAAVHPEAQAKVQAELDSVIGQQRAPTFSDEEMLPQLQAFILESFRWRPIVGGGLPHRTNKDMIWENLFIPSGTTIVGHHWAISRDPVVYPNPNSFEPQRWLNSQGKIRDDIKFFTYGFGRRACPGQHVANRSVYINAALILWSFRMSLNSSEPIDDMAFMGGMVPSVTPKVLFEKRMDEKELRDIIERYSEGL</sequence>
<dbReference type="PRINTS" id="PR00463">
    <property type="entry name" value="EP450I"/>
</dbReference>
<dbReference type="Proteomes" id="UP000008064">
    <property type="component" value="Unassembled WGS sequence"/>
</dbReference>
<dbReference type="GO" id="GO:0004497">
    <property type="term" value="F:monooxygenase activity"/>
    <property type="evidence" value="ECO:0007669"/>
    <property type="project" value="UniProtKB-KW"/>
</dbReference>
<protein>
    <recommendedName>
        <fullName evidence="11">Cytochrome P450</fullName>
    </recommendedName>
</protein>
<organism>
    <name type="scientific">Serpula lacrymans var. lacrymans (strain S7.9)</name>
    <name type="common">Dry rot fungus</name>
    <dbReference type="NCBI Taxonomy" id="578457"/>
    <lineage>
        <taxon>Eukaryota</taxon>
        <taxon>Fungi</taxon>
        <taxon>Dikarya</taxon>
        <taxon>Basidiomycota</taxon>
        <taxon>Agaricomycotina</taxon>
        <taxon>Agaricomycetes</taxon>
        <taxon>Agaricomycetidae</taxon>
        <taxon>Boletales</taxon>
        <taxon>Coniophorineae</taxon>
        <taxon>Serpulaceae</taxon>
        <taxon>Serpula</taxon>
    </lineage>
</organism>
<evidence type="ECO:0000256" key="7">
    <source>
        <dbReference type="ARBA" id="ARBA00023004"/>
    </source>
</evidence>
<proteinExistence type="inferred from homology"/>
<dbReference type="InterPro" id="IPR002401">
    <property type="entry name" value="Cyt_P450_E_grp-I"/>
</dbReference>
<evidence type="ECO:0000256" key="6">
    <source>
        <dbReference type="ARBA" id="ARBA00023002"/>
    </source>
</evidence>
<dbReference type="PANTHER" id="PTHR46300">
    <property type="entry name" value="P450, PUTATIVE (EUROFUNG)-RELATED-RELATED"/>
    <property type="match status" value="1"/>
</dbReference>
<evidence type="ECO:0008006" key="11">
    <source>
        <dbReference type="Google" id="ProtNLM"/>
    </source>
</evidence>
<keyword evidence="8" id="KW-0503">Monooxygenase</keyword>